<keyword evidence="3" id="KW-1185">Reference proteome</keyword>
<reference evidence="2 3" key="1">
    <citation type="submission" date="2020-03" db="EMBL/GenBank/DDBJ databases">
        <title>Genomic Encyclopedia of Type Strains, Phase IV (KMG-IV): sequencing the most valuable type-strain genomes for metagenomic binning, comparative biology and taxonomic classification.</title>
        <authorList>
            <person name="Goeker M."/>
        </authorList>
    </citation>
    <scope>NUCLEOTIDE SEQUENCE [LARGE SCALE GENOMIC DNA]</scope>
    <source>
        <strain evidence="2 3">DSM 4736</strain>
    </source>
</reference>
<name>A0A7X5YLF3_9CAUL</name>
<proteinExistence type="predicted"/>
<organism evidence="2 3">
    <name type="scientific">Brevundimonas alba</name>
    <dbReference type="NCBI Taxonomy" id="74314"/>
    <lineage>
        <taxon>Bacteria</taxon>
        <taxon>Pseudomonadati</taxon>
        <taxon>Pseudomonadota</taxon>
        <taxon>Alphaproteobacteria</taxon>
        <taxon>Caulobacterales</taxon>
        <taxon>Caulobacteraceae</taxon>
        <taxon>Brevundimonas</taxon>
    </lineage>
</organism>
<dbReference type="RefSeq" id="WP_168047754.1">
    <property type="nucleotide sequence ID" value="NZ_JAATJM010000002.1"/>
</dbReference>
<dbReference type="AlphaFoldDB" id="A0A7X5YLF3"/>
<accession>A0A7X5YLF3</accession>
<evidence type="ECO:0000313" key="2">
    <source>
        <dbReference type="EMBL" id="NJC41908.1"/>
    </source>
</evidence>
<feature type="region of interest" description="Disordered" evidence="1">
    <location>
        <begin position="1"/>
        <end position="58"/>
    </location>
</feature>
<dbReference type="InterPro" id="IPR025227">
    <property type="entry name" value="DUF4169"/>
</dbReference>
<gene>
    <name evidence="2" type="ORF">GGQ87_002203</name>
</gene>
<evidence type="ECO:0000256" key="1">
    <source>
        <dbReference type="SAM" id="MobiDB-lite"/>
    </source>
</evidence>
<dbReference type="Proteomes" id="UP000587415">
    <property type="component" value="Unassembled WGS sequence"/>
</dbReference>
<feature type="compositionally biased region" description="Basic and acidic residues" evidence="1">
    <location>
        <begin position="38"/>
        <end position="58"/>
    </location>
</feature>
<dbReference type="EMBL" id="JAATJM010000002">
    <property type="protein sequence ID" value="NJC41908.1"/>
    <property type="molecule type" value="Genomic_DNA"/>
</dbReference>
<evidence type="ECO:0000313" key="3">
    <source>
        <dbReference type="Proteomes" id="UP000587415"/>
    </source>
</evidence>
<evidence type="ECO:0008006" key="4">
    <source>
        <dbReference type="Google" id="ProtNLM"/>
    </source>
</evidence>
<dbReference type="Pfam" id="PF13770">
    <property type="entry name" value="DUF4169"/>
    <property type="match status" value="1"/>
</dbReference>
<protein>
    <recommendedName>
        <fullName evidence="4">DUF4169 domain-containing protein</fullName>
    </recommendedName>
</protein>
<comment type="caution">
    <text evidence="2">The sequence shown here is derived from an EMBL/GenBank/DDBJ whole genome shotgun (WGS) entry which is preliminary data.</text>
</comment>
<sequence>MGEVVNLNRVRKDRAKAEKKSTAAANRAAHGVPKAVRTKTEKERDRADQLLDGAKLED</sequence>